<evidence type="ECO:0000313" key="3">
    <source>
        <dbReference type="Proteomes" id="UP000826656"/>
    </source>
</evidence>
<keyword evidence="1" id="KW-0472">Membrane</keyword>
<reference evidence="2 3" key="1">
    <citation type="journal article" date="2021" name="bioRxiv">
        <title>Chromosome-scale and haplotype-resolved genome assembly of a tetraploid potato cultivar.</title>
        <authorList>
            <person name="Sun H."/>
            <person name="Jiao W.-B."/>
            <person name="Krause K."/>
            <person name="Campoy J.A."/>
            <person name="Goel M."/>
            <person name="Folz-Donahue K."/>
            <person name="Kukat C."/>
            <person name="Huettel B."/>
            <person name="Schneeberger K."/>
        </authorList>
    </citation>
    <scope>NUCLEOTIDE SEQUENCE [LARGE SCALE GENOMIC DNA]</scope>
    <source>
        <strain evidence="2">SolTubOtavaFocal</strain>
        <tissue evidence="2">Leaves</tissue>
    </source>
</reference>
<feature type="transmembrane region" description="Helical" evidence="1">
    <location>
        <begin position="48"/>
        <end position="72"/>
    </location>
</feature>
<dbReference type="PANTHER" id="PTHR12242">
    <property type="entry name" value="OS02G0130600 PROTEIN-RELATED"/>
    <property type="match status" value="1"/>
</dbReference>
<sequence length="368" mass="42078">MGLKASSPSELALCLPRLRSQYIMDIRGAGCSKHTWRPVMRTATASYWLTWNFLFLGLGVLVLVGIAALIIWKYEGSPKLGIQERDSKKKKVGFLYKDEAWTTCHKSIHPAWLLAYRLIAFTFLLSMLSSDAYLNSTDIFFFYTQWTFSLVTIYFGLGSSLSIYGCIQYRKGVTGAKVCCIDEERNDSLTHEKNASLPGISKDLSSIEETDIREPAGYLGYVFQIIFQVCAGAVVLTDCVYWLLIYPFFLPSGSGLQFLVIGMHSINAITLLGDVILNSLRFPFFRFAYFVLYTCTFVSFQWLVHMCVSKWWPYPFLDISYKYAPLVYLMVGVVHLPCYGMFALVIALKYWLARLFKWMIRKLSGDKQ</sequence>
<feature type="transmembrane region" description="Helical" evidence="1">
    <location>
        <begin position="114"/>
        <end position="134"/>
    </location>
</feature>
<comment type="caution">
    <text evidence="2">The sequence shown here is derived from an EMBL/GenBank/DDBJ whole genome shotgun (WGS) entry which is preliminary data.</text>
</comment>
<organism evidence="2 3">
    <name type="scientific">Solanum tuberosum</name>
    <name type="common">Potato</name>
    <dbReference type="NCBI Taxonomy" id="4113"/>
    <lineage>
        <taxon>Eukaryota</taxon>
        <taxon>Viridiplantae</taxon>
        <taxon>Streptophyta</taxon>
        <taxon>Embryophyta</taxon>
        <taxon>Tracheophyta</taxon>
        <taxon>Spermatophyta</taxon>
        <taxon>Magnoliopsida</taxon>
        <taxon>eudicotyledons</taxon>
        <taxon>Gunneridae</taxon>
        <taxon>Pentapetalae</taxon>
        <taxon>asterids</taxon>
        <taxon>lamiids</taxon>
        <taxon>Solanales</taxon>
        <taxon>Solanaceae</taxon>
        <taxon>Solanoideae</taxon>
        <taxon>Solaneae</taxon>
        <taxon>Solanum</taxon>
    </lineage>
</organism>
<proteinExistence type="predicted"/>
<keyword evidence="3" id="KW-1185">Reference proteome</keyword>
<feature type="transmembrane region" description="Helical" evidence="1">
    <location>
        <begin position="146"/>
        <end position="167"/>
    </location>
</feature>
<evidence type="ECO:0000256" key="1">
    <source>
        <dbReference type="SAM" id="Phobius"/>
    </source>
</evidence>
<feature type="transmembrane region" description="Helical" evidence="1">
    <location>
        <begin position="256"/>
        <end position="277"/>
    </location>
</feature>
<keyword evidence="1" id="KW-1133">Transmembrane helix</keyword>
<gene>
    <name evidence="2" type="ORF">KY290_009329</name>
</gene>
<dbReference type="Proteomes" id="UP000826656">
    <property type="component" value="Unassembled WGS sequence"/>
</dbReference>
<name>A0ABQ7WB41_SOLTU</name>
<evidence type="ECO:0008006" key="4">
    <source>
        <dbReference type="Google" id="ProtNLM"/>
    </source>
</evidence>
<evidence type="ECO:0000313" key="2">
    <source>
        <dbReference type="EMBL" id="KAH0777918.1"/>
    </source>
</evidence>
<feature type="transmembrane region" description="Helical" evidence="1">
    <location>
        <begin position="218"/>
        <end position="244"/>
    </location>
</feature>
<dbReference type="PANTHER" id="PTHR12242:SF25">
    <property type="entry name" value="TLC DOMAIN-CONTAINING PROTEIN"/>
    <property type="match status" value="1"/>
</dbReference>
<dbReference type="EMBL" id="JAIVGD010000003">
    <property type="protein sequence ID" value="KAH0777918.1"/>
    <property type="molecule type" value="Genomic_DNA"/>
</dbReference>
<feature type="transmembrane region" description="Helical" evidence="1">
    <location>
        <begin position="323"/>
        <end position="352"/>
    </location>
</feature>
<protein>
    <recommendedName>
        <fullName evidence="4">TLC domain-containing protein</fullName>
    </recommendedName>
</protein>
<accession>A0ABQ7WB41</accession>
<feature type="transmembrane region" description="Helical" evidence="1">
    <location>
        <begin position="284"/>
        <end position="303"/>
    </location>
</feature>
<keyword evidence="1" id="KW-0812">Transmembrane</keyword>